<dbReference type="GO" id="GO:0032259">
    <property type="term" value="P:methylation"/>
    <property type="evidence" value="ECO:0007669"/>
    <property type="project" value="UniProtKB-KW"/>
</dbReference>
<dbReference type="PANTHER" id="PTHR12753:SF0">
    <property type="entry name" value="ALPHA N-TERMINAL PROTEIN METHYLTRANSFERASE 1"/>
    <property type="match status" value="1"/>
</dbReference>
<evidence type="ECO:0000256" key="8">
    <source>
        <dbReference type="ARBA" id="ARBA00047306"/>
    </source>
</evidence>
<evidence type="ECO:0000256" key="2">
    <source>
        <dbReference type="ARBA" id="ARBA00022603"/>
    </source>
</evidence>
<feature type="binding site" evidence="11">
    <location>
        <position position="154"/>
    </location>
    <ligand>
        <name>S-adenosyl-L-methionine</name>
        <dbReference type="ChEBI" id="CHEBI:59789"/>
    </ligand>
</feature>
<evidence type="ECO:0000256" key="1">
    <source>
        <dbReference type="ARBA" id="ARBA00009059"/>
    </source>
</evidence>
<dbReference type="GO" id="GO:0005737">
    <property type="term" value="C:cytoplasm"/>
    <property type="evidence" value="ECO:0007669"/>
    <property type="project" value="TreeGrafter"/>
</dbReference>
<evidence type="ECO:0000256" key="4">
    <source>
        <dbReference type="ARBA" id="ARBA00022691"/>
    </source>
</evidence>
<evidence type="ECO:0000256" key="7">
    <source>
        <dbReference type="ARBA" id="ARBA00043129"/>
    </source>
</evidence>
<evidence type="ECO:0000256" key="9">
    <source>
        <dbReference type="ARBA" id="ARBA00047885"/>
    </source>
</evidence>
<evidence type="ECO:0000256" key="6">
    <source>
        <dbReference type="ARBA" id="ARBA00039449"/>
    </source>
</evidence>
<accession>F2VLM8</accession>
<evidence type="ECO:0000256" key="3">
    <source>
        <dbReference type="ARBA" id="ARBA00022679"/>
    </source>
</evidence>
<evidence type="ECO:0000256" key="10">
    <source>
        <dbReference type="ARBA" id="ARBA00048167"/>
    </source>
</evidence>
<keyword evidence="3 12" id="KW-0808">Transferase</keyword>
<keyword evidence="4 11" id="KW-0949">S-adenosyl-L-methionine</keyword>
<gene>
    <name evidence="12" type="primary">omt-1</name>
</gene>
<dbReference type="GO" id="GO:0071885">
    <property type="term" value="F:N-terminal protein N-methyltransferase activity"/>
    <property type="evidence" value="ECO:0007669"/>
    <property type="project" value="UniProtKB-EC"/>
</dbReference>
<organism evidence="12">
    <name type="scientific">Bursaphelenchus xylophilus</name>
    <name type="common">Pinewood nematode worm</name>
    <name type="synonym">Aphelenchoides xylophilus</name>
    <dbReference type="NCBI Taxonomy" id="6326"/>
    <lineage>
        <taxon>Eukaryota</taxon>
        <taxon>Metazoa</taxon>
        <taxon>Ecdysozoa</taxon>
        <taxon>Nematoda</taxon>
        <taxon>Chromadorea</taxon>
        <taxon>Rhabditida</taxon>
        <taxon>Tylenchina</taxon>
        <taxon>Tylenchomorpha</taxon>
        <taxon>Aphelenchoidea</taxon>
        <taxon>Aphelenchoididae</taxon>
        <taxon>Bursaphelenchus</taxon>
    </lineage>
</organism>
<name>F2VLM8_BURXY</name>
<dbReference type="Gene3D" id="3.40.50.150">
    <property type="entry name" value="Vaccinia Virus protein VP39"/>
    <property type="match status" value="1"/>
</dbReference>
<feature type="binding site" evidence="11">
    <location>
        <begin position="138"/>
        <end position="139"/>
    </location>
    <ligand>
        <name>S-adenosyl-L-methionine</name>
        <dbReference type="ChEBI" id="CHEBI:59789"/>
    </ligand>
</feature>
<feature type="binding site" evidence="11">
    <location>
        <position position="93"/>
    </location>
    <ligand>
        <name>S-adenosyl-L-methionine</name>
        <dbReference type="ChEBI" id="CHEBI:59789"/>
    </ligand>
</feature>
<evidence type="ECO:0000256" key="11">
    <source>
        <dbReference type="PIRSR" id="PIRSR016958-1"/>
    </source>
</evidence>
<dbReference type="EMBL" id="GU451052">
    <property type="protein sequence ID" value="ADV57658.1"/>
    <property type="molecule type" value="Genomic_DNA"/>
</dbReference>
<protein>
    <recommendedName>
        <fullName evidence="6">Alpha N-terminal protein methyltransferase 1</fullName>
        <ecNumber evidence="5">2.1.1.244</ecNumber>
    </recommendedName>
    <alternativeName>
        <fullName evidence="7">X-Pro-Lys N-terminal protein methyltransferase 1</fullName>
    </alternativeName>
</protein>
<comment type="catalytic activity">
    <reaction evidence="8">
        <text>N-terminal L-seryl-L-prolyl-L-lysyl-[protein] + 3 S-adenosyl-L-methionine = N-terminal N,N,N-trimethyl-L-seryl-L-prolyl-L-lysyl-[protein] + 3 S-adenosyl-L-homocysteine + 3 H(+)</text>
        <dbReference type="Rhea" id="RHEA:54724"/>
        <dbReference type="Rhea" id="RHEA-COMP:13789"/>
        <dbReference type="Rhea" id="RHEA-COMP:13973"/>
        <dbReference type="ChEBI" id="CHEBI:15378"/>
        <dbReference type="ChEBI" id="CHEBI:57856"/>
        <dbReference type="ChEBI" id="CHEBI:59789"/>
        <dbReference type="ChEBI" id="CHEBI:138061"/>
        <dbReference type="ChEBI" id="CHEBI:138317"/>
        <dbReference type="EC" id="2.1.1.244"/>
    </reaction>
</comment>
<evidence type="ECO:0000313" key="12">
    <source>
        <dbReference type="EMBL" id="ADV57655.1"/>
    </source>
</evidence>
<evidence type="ECO:0000313" key="13">
    <source>
        <dbReference type="EMBL" id="ADV57658.1"/>
    </source>
</evidence>
<dbReference type="PANTHER" id="PTHR12753">
    <property type="entry name" value="AD-003 - RELATED"/>
    <property type="match status" value="1"/>
</dbReference>
<proteinExistence type="evidence at transcript level"/>
<dbReference type="InterPro" id="IPR029063">
    <property type="entry name" value="SAM-dependent_MTases_sf"/>
</dbReference>
<dbReference type="EMBL" id="GU451049">
    <property type="protein sequence ID" value="ADV57655.1"/>
    <property type="molecule type" value="mRNA"/>
</dbReference>
<dbReference type="SUPFAM" id="SSF53335">
    <property type="entry name" value="S-adenosyl-L-methionine-dependent methyltransferases"/>
    <property type="match status" value="1"/>
</dbReference>
<reference evidence="12" key="2">
    <citation type="journal article" date="2011" name="Exp. Parasitol.">
        <title>Cloning and characterization of a venom allergen-like protein gene cluster from the pinewood nematode Bursaphelenchus xylophilus.</title>
        <authorList>
            <person name="Lin S."/>
            <person name="Jian H."/>
            <person name="Zhao H."/>
            <person name="Yang D."/>
            <person name="Liu Q."/>
        </authorList>
    </citation>
    <scope>NUCLEOTIDE SEQUENCE</scope>
</reference>
<keyword evidence="2 12" id="KW-0489">Methyltransferase</keyword>
<evidence type="ECO:0000256" key="5">
    <source>
        <dbReference type="ARBA" id="ARBA00039112"/>
    </source>
</evidence>
<dbReference type="AlphaFoldDB" id="F2VLM8"/>
<dbReference type="FunFam" id="3.40.50.150:FF:000025">
    <property type="entry name" value="N-terminal Xaa-Pro-Lys N-methyltransferase 1"/>
    <property type="match status" value="1"/>
</dbReference>
<comment type="catalytic activity">
    <reaction evidence="9">
        <text>N-terminal L-prolyl-L-prolyl-L-lysyl-[protein] + 2 S-adenosyl-L-methionine = N-terminal N,N-dimethyl-L-prolyl-L-prolyl-L-lysyl-[protein] + 2 S-adenosyl-L-homocysteine + 2 H(+)</text>
        <dbReference type="Rhea" id="RHEA:54736"/>
        <dbReference type="Rhea" id="RHEA-COMP:13787"/>
        <dbReference type="Rhea" id="RHEA-COMP:13974"/>
        <dbReference type="ChEBI" id="CHEBI:15378"/>
        <dbReference type="ChEBI" id="CHEBI:57856"/>
        <dbReference type="ChEBI" id="CHEBI:59789"/>
        <dbReference type="ChEBI" id="CHEBI:138059"/>
        <dbReference type="ChEBI" id="CHEBI:138318"/>
        <dbReference type="EC" id="2.1.1.244"/>
    </reaction>
</comment>
<feature type="binding site" evidence="11">
    <location>
        <begin position="110"/>
        <end position="112"/>
    </location>
    <ligand>
        <name>S-adenosyl-L-methionine</name>
        <dbReference type="ChEBI" id="CHEBI:59789"/>
    </ligand>
</feature>
<dbReference type="InterPro" id="IPR008576">
    <property type="entry name" value="MeTrfase_NTM1"/>
</dbReference>
<dbReference type="CDD" id="cd02440">
    <property type="entry name" value="AdoMet_MTases"/>
    <property type="match status" value="1"/>
</dbReference>
<reference evidence="13" key="1">
    <citation type="submission" date="2010-01" db="EMBL/GenBank/DDBJ databases">
        <title>Molecular cloning of a cDNA encoding an O-methyltransferase gene of Bursaphelenchus xylophilus.</title>
        <authorList>
            <person name="Lin S."/>
            <person name="Jian H."/>
        </authorList>
    </citation>
    <scope>NUCLEOTIDE SEQUENCE</scope>
</reference>
<comment type="catalytic activity">
    <reaction evidence="10">
        <text>N-terminal L-alanyl-L-prolyl-L-lysyl-[protein] + 3 S-adenosyl-L-methionine = N-terminal N,N,N-trimethyl-L-alanyl-L-prolyl-L-lysyl-[protein] + 3 S-adenosyl-L-homocysteine + 3 H(+)</text>
        <dbReference type="Rhea" id="RHEA:54712"/>
        <dbReference type="Rhea" id="RHEA-COMP:13785"/>
        <dbReference type="Rhea" id="RHEA-COMP:13971"/>
        <dbReference type="ChEBI" id="CHEBI:15378"/>
        <dbReference type="ChEBI" id="CHEBI:57856"/>
        <dbReference type="ChEBI" id="CHEBI:59789"/>
        <dbReference type="ChEBI" id="CHEBI:138057"/>
        <dbReference type="ChEBI" id="CHEBI:138315"/>
        <dbReference type="EC" id="2.1.1.244"/>
    </reaction>
</comment>
<sequence length="248" mass="28531">MRCSTSCKLLKTALNSSINFARFRMEMPAEEIYLKAEEYWAKTASDVQGMLGGFEKLHIPDINESKAFLSALRSSGHLTSFDTALDCGSGIGRITKHLLLPMFKRVDMVDVTDKFIENSAKYIGPENSRVGQKFVEGLQTFEPLAATYDVIWNQWVLSHLTDEDCLDYFKRCVEGIKPNGIIVVKENLTSSSTRDFDSEDHSWTRTKEEFLQLFEDADLDIIMDRKQRNFPKGMYEVRMWALKPRKQE</sequence>
<dbReference type="Pfam" id="PF05891">
    <property type="entry name" value="Methyltransf_PK"/>
    <property type="match status" value="1"/>
</dbReference>
<dbReference type="EC" id="2.1.1.244" evidence="5"/>
<feature type="binding site" evidence="11">
    <location>
        <position position="88"/>
    </location>
    <ligand>
        <name>S-adenosyl-L-methionine</name>
        <dbReference type="ChEBI" id="CHEBI:59789"/>
    </ligand>
</feature>
<dbReference type="PIRSF" id="PIRSF016958">
    <property type="entry name" value="DUF858_MeTrfase_lik"/>
    <property type="match status" value="1"/>
</dbReference>
<comment type="similarity">
    <text evidence="1">Belongs to the methyltransferase superfamily. NTM1 family.</text>
</comment>